<reference evidence="1" key="1">
    <citation type="submission" date="2021-02" db="EMBL/GenBank/DDBJ databases">
        <authorList>
            <person name="Nowell W R."/>
        </authorList>
    </citation>
    <scope>NUCLEOTIDE SEQUENCE</scope>
</reference>
<proteinExistence type="predicted"/>
<protein>
    <submittedName>
        <fullName evidence="1">Uncharacterized protein</fullName>
    </submittedName>
</protein>
<comment type="caution">
    <text evidence="1">The sequence shown here is derived from an EMBL/GenBank/DDBJ whole genome shotgun (WGS) entry which is preliminary data.</text>
</comment>
<sequence length="178" mass="20757">MYQRYTIFATIADVYKRNQTIITDQYLLFDNDIILSQTTSLMCFQKSSSSIEFKLTNENLKIDMTIIDEEQKDFPINFTCSPSVKIGRLFEIACQLFNVNNKYYSFICSDDTEADDDLSINELYNSTVGIYFKLVSKADAKCSIIYKEKEIRILANNSTIIQEIFEQAIEKFFIPKQR</sequence>
<organism evidence="1 2">
    <name type="scientific">Rotaria sordida</name>
    <dbReference type="NCBI Taxonomy" id="392033"/>
    <lineage>
        <taxon>Eukaryota</taxon>
        <taxon>Metazoa</taxon>
        <taxon>Spiralia</taxon>
        <taxon>Gnathifera</taxon>
        <taxon>Rotifera</taxon>
        <taxon>Eurotatoria</taxon>
        <taxon>Bdelloidea</taxon>
        <taxon>Philodinida</taxon>
        <taxon>Philodinidae</taxon>
        <taxon>Rotaria</taxon>
    </lineage>
</organism>
<dbReference type="EMBL" id="CAJOAX010020102">
    <property type="protein sequence ID" value="CAF4192682.1"/>
    <property type="molecule type" value="Genomic_DNA"/>
</dbReference>
<dbReference type="Proteomes" id="UP000663823">
    <property type="component" value="Unassembled WGS sequence"/>
</dbReference>
<dbReference type="AlphaFoldDB" id="A0A820AG49"/>
<name>A0A820AG49_9BILA</name>
<evidence type="ECO:0000313" key="1">
    <source>
        <dbReference type="EMBL" id="CAF4192682.1"/>
    </source>
</evidence>
<evidence type="ECO:0000313" key="2">
    <source>
        <dbReference type="Proteomes" id="UP000663823"/>
    </source>
</evidence>
<feature type="non-terminal residue" evidence="1">
    <location>
        <position position="178"/>
    </location>
</feature>
<accession>A0A820AG49</accession>
<gene>
    <name evidence="1" type="ORF">OTI717_LOCUS38220</name>
</gene>